<accession>A0A810LA92</accession>
<dbReference type="PRINTS" id="PR00420">
    <property type="entry name" value="RNGMNOXGNASE"/>
</dbReference>
<evidence type="ECO:0000313" key="5">
    <source>
        <dbReference type="EMBL" id="BCJ32484.1"/>
    </source>
</evidence>
<name>A0A810LA92_9ACTN</name>
<dbReference type="InterPro" id="IPR002937">
    <property type="entry name" value="Amino_oxidase"/>
</dbReference>
<gene>
    <name evidence="5" type="ORF">Asera_65920</name>
</gene>
<feature type="domain" description="Amine oxidase" evidence="4">
    <location>
        <begin position="14"/>
        <end position="330"/>
    </location>
</feature>
<protein>
    <recommendedName>
        <fullName evidence="3">Pyridine nucleotide-disulfide oxidoreductase domain-containing protein 2</fullName>
    </recommendedName>
</protein>
<reference evidence="5" key="1">
    <citation type="submission" date="2020-08" db="EMBL/GenBank/DDBJ databases">
        <title>Whole genome shotgun sequence of Actinocatenispora sera NBRC 101916.</title>
        <authorList>
            <person name="Komaki H."/>
            <person name="Tamura T."/>
        </authorList>
    </citation>
    <scope>NUCLEOTIDE SEQUENCE</scope>
    <source>
        <strain evidence="5">NBRC 101916</strain>
    </source>
</reference>
<dbReference type="OrthoDB" id="9774675at2"/>
<comment type="function">
    <text evidence="1">Probable oxidoreductase that may play a role as regulator of mitochondrial function.</text>
</comment>
<evidence type="ECO:0000313" key="6">
    <source>
        <dbReference type="Proteomes" id="UP000680750"/>
    </source>
</evidence>
<dbReference type="RefSeq" id="WP_030445058.1">
    <property type="nucleotide sequence ID" value="NZ_AP023354.1"/>
</dbReference>
<dbReference type="SUPFAM" id="SSF51905">
    <property type="entry name" value="FAD/NAD(P)-binding domain"/>
    <property type="match status" value="1"/>
</dbReference>
<evidence type="ECO:0000256" key="2">
    <source>
        <dbReference type="ARBA" id="ARBA00038825"/>
    </source>
</evidence>
<proteinExistence type="predicted"/>
<dbReference type="KEGG" id="aser:Asera_65920"/>
<dbReference type="GO" id="GO:0016491">
    <property type="term" value="F:oxidoreductase activity"/>
    <property type="evidence" value="ECO:0007669"/>
    <property type="project" value="InterPro"/>
</dbReference>
<evidence type="ECO:0000256" key="1">
    <source>
        <dbReference type="ARBA" id="ARBA00037217"/>
    </source>
</evidence>
<dbReference type="Pfam" id="PF01593">
    <property type="entry name" value="Amino_oxidase"/>
    <property type="match status" value="1"/>
</dbReference>
<keyword evidence="6" id="KW-1185">Reference proteome</keyword>
<comment type="subunit">
    <text evidence="2">Interacts with COX5B; this interaction may contribute to localize PYROXD2 to the inner face of the inner mitochondrial membrane.</text>
</comment>
<evidence type="ECO:0000256" key="3">
    <source>
        <dbReference type="ARBA" id="ARBA00040298"/>
    </source>
</evidence>
<dbReference type="EMBL" id="AP023354">
    <property type="protein sequence ID" value="BCJ32484.1"/>
    <property type="molecule type" value="Genomic_DNA"/>
</dbReference>
<dbReference type="PANTHER" id="PTHR10668:SF103">
    <property type="entry name" value="PYRIDINE NUCLEOTIDE-DISULFIDE OXIDOREDUCTASE DOMAIN-CONTAINING PROTEIN 2"/>
    <property type="match status" value="1"/>
</dbReference>
<evidence type="ECO:0000259" key="4">
    <source>
        <dbReference type="Pfam" id="PF01593"/>
    </source>
</evidence>
<organism evidence="5 6">
    <name type="scientific">Actinocatenispora sera</name>
    <dbReference type="NCBI Taxonomy" id="390989"/>
    <lineage>
        <taxon>Bacteria</taxon>
        <taxon>Bacillati</taxon>
        <taxon>Actinomycetota</taxon>
        <taxon>Actinomycetes</taxon>
        <taxon>Micromonosporales</taxon>
        <taxon>Micromonosporaceae</taxon>
        <taxon>Actinocatenispora</taxon>
    </lineage>
</organism>
<dbReference type="PANTHER" id="PTHR10668">
    <property type="entry name" value="PHYTOENE DEHYDROGENASE"/>
    <property type="match status" value="1"/>
</dbReference>
<dbReference type="AlphaFoldDB" id="A0A810LA92"/>
<dbReference type="Proteomes" id="UP000680750">
    <property type="component" value="Chromosome"/>
</dbReference>
<dbReference type="InterPro" id="IPR036188">
    <property type="entry name" value="FAD/NAD-bd_sf"/>
</dbReference>
<sequence>MTSDVIVVGAGHNGLVAATLLARAGLTVQVLERAEVVGGACRTEAPFGKTPGVRVSSGAYLLGLMPPELIATLDIDLPLVRRDPHYFLPARDGRYLLLGGDRAAARRQFAEFFTEADDRADEALRAELSALANDLAPAWLAEPLPVEQTAERYIRPQLRDTFVDLVRGSAIDYLSRFGFASEQVIAMYAVTDGMPGLTGSPWTPGSGHNMLVHNMCRLPGADGTWMVVRGGMGTVTRTLAAAATAAGATIRTGVTVDEITTAGGAVTGVRARSTGGPDTDAAEYGASAVLVATDPYRLPALLGATCPPELADRIDGYARRSGGQTMKVNLALSDLPRFAALPQPRGQHGTTVHLLPEPAADGSVLTAVRQGFDAAAAGRLDPLPPVEWYLHSTLDPSLGDDAGRHSSALFVQGVPHTPAGSDWATEKDGYVRRLLEFVDGYAPGVGDLVDDVYALAPPDIEAHFGITGGNIFHVDNAISFTDRMPYRTGVAGVYAGAAGCFPAGSVIGCAGHNAAHALLADLH</sequence>
<dbReference type="Gene3D" id="3.50.50.60">
    <property type="entry name" value="FAD/NAD(P)-binding domain"/>
    <property type="match status" value="2"/>
</dbReference>